<dbReference type="GO" id="GO:0003677">
    <property type="term" value="F:DNA binding"/>
    <property type="evidence" value="ECO:0007669"/>
    <property type="project" value="UniProtKB-KW"/>
</dbReference>
<dbReference type="Gene3D" id="1.10.150.130">
    <property type="match status" value="1"/>
</dbReference>
<evidence type="ECO:0000256" key="1">
    <source>
        <dbReference type="ARBA" id="ARBA00008857"/>
    </source>
</evidence>
<name>A0A377N9G3_9GAMM</name>
<evidence type="ECO:0000256" key="2">
    <source>
        <dbReference type="ARBA" id="ARBA00022908"/>
    </source>
</evidence>
<gene>
    <name evidence="5" type="primary">intA_2</name>
    <name evidence="5" type="ORF">NCTC12157_00997</name>
</gene>
<dbReference type="InterPro" id="IPR010998">
    <property type="entry name" value="Integrase_recombinase_N"/>
</dbReference>
<dbReference type="PANTHER" id="PTHR30629:SF6">
    <property type="entry name" value="PROPHAGE INTEGRASE INTA-RELATED"/>
    <property type="match status" value="1"/>
</dbReference>
<reference evidence="5 6" key="1">
    <citation type="submission" date="2018-06" db="EMBL/GenBank/DDBJ databases">
        <authorList>
            <consortium name="Pathogen Informatics"/>
            <person name="Doyle S."/>
        </authorList>
    </citation>
    <scope>NUCLEOTIDE SEQUENCE [LARGE SCALE GENOMIC DNA]</scope>
    <source>
        <strain evidence="5 6">NCTC12157</strain>
    </source>
</reference>
<organism evidence="5 6">
    <name type="scientific">Ewingella americana</name>
    <dbReference type="NCBI Taxonomy" id="41202"/>
    <lineage>
        <taxon>Bacteria</taxon>
        <taxon>Pseudomonadati</taxon>
        <taxon>Pseudomonadota</taxon>
        <taxon>Gammaproteobacteria</taxon>
        <taxon>Enterobacterales</taxon>
        <taxon>Yersiniaceae</taxon>
        <taxon>Ewingella</taxon>
    </lineage>
</organism>
<dbReference type="GO" id="GO:0015074">
    <property type="term" value="P:DNA integration"/>
    <property type="evidence" value="ECO:0007669"/>
    <property type="project" value="UniProtKB-KW"/>
</dbReference>
<evidence type="ECO:0000256" key="3">
    <source>
        <dbReference type="ARBA" id="ARBA00023125"/>
    </source>
</evidence>
<evidence type="ECO:0000313" key="5">
    <source>
        <dbReference type="EMBL" id="STQ43312.1"/>
    </source>
</evidence>
<comment type="similarity">
    <text evidence="1">Belongs to the 'phage' integrase family.</text>
</comment>
<dbReference type="PANTHER" id="PTHR30629">
    <property type="entry name" value="PROPHAGE INTEGRASE"/>
    <property type="match status" value="1"/>
</dbReference>
<dbReference type="InterPro" id="IPR050808">
    <property type="entry name" value="Phage_Integrase"/>
</dbReference>
<sequence>MLVCGIDPQVRADEEAEKLQIAQESIFVNVARKWFELKQSYVSADHAKDIWRSIEKDILPSIENVPVQELKA</sequence>
<proteinExistence type="inferred from homology"/>
<dbReference type="InterPro" id="IPR053876">
    <property type="entry name" value="Phage_int_M"/>
</dbReference>
<keyword evidence="2" id="KW-0229">DNA integration</keyword>
<dbReference type="Pfam" id="PF22022">
    <property type="entry name" value="Phage_int_M"/>
    <property type="match status" value="1"/>
</dbReference>
<dbReference type="EMBL" id="UGGO01000001">
    <property type="protein sequence ID" value="STQ43312.1"/>
    <property type="molecule type" value="Genomic_DNA"/>
</dbReference>
<accession>A0A377N9G3</accession>
<evidence type="ECO:0000313" key="6">
    <source>
        <dbReference type="Proteomes" id="UP000254304"/>
    </source>
</evidence>
<dbReference type="AlphaFoldDB" id="A0A377N9G3"/>
<protein>
    <submittedName>
        <fullName evidence="5">Prophage CP4-57 integrase</fullName>
    </submittedName>
</protein>
<evidence type="ECO:0000259" key="4">
    <source>
        <dbReference type="Pfam" id="PF22022"/>
    </source>
</evidence>
<feature type="domain" description="Phage integrase central" evidence="4">
    <location>
        <begin position="27"/>
        <end position="71"/>
    </location>
</feature>
<dbReference type="Proteomes" id="UP000254304">
    <property type="component" value="Unassembled WGS sequence"/>
</dbReference>
<keyword evidence="3" id="KW-0238">DNA-binding</keyword>